<dbReference type="Gene3D" id="3.50.50.60">
    <property type="entry name" value="FAD/NAD(P)-binding domain"/>
    <property type="match status" value="2"/>
</dbReference>
<dbReference type="SUPFAM" id="SSF51905">
    <property type="entry name" value="FAD/NAD(P)-binding domain"/>
    <property type="match status" value="1"/>
</dbReference>
<dbReference type="InterPro" id="IPR050982">
    <property type="entry name" value="Auxin_biosynth/cation_transpt"/>
</dbReference>
<keyword evidence="3" id="KW-1185">Reference proteome</keyword>
<dbReference type="AlphaFoldDB" id="A0A6G9Y956"/>
<dbReference type="InterPro" id="IPR036188">
    <property type="entry name" value="FAD/NAD-bd_sf"/>
</dbReference>
<protein>
    <submittedName>
        <fullName evidence="2">SidA/IucD/PvdA family monooxygenase</fullName>
    </submittedName>
</protein>
<dbReference type="KEGG" id="nah:F5544_09035"/>
<dbReference type="PANTHER" id="PTHR43539">
    <property type="entry name" value="FLAVIN-BINDING MONOOXYGENASE-LIKE PROTEIN (AFU_ORTHOLOGUE AFUA_4G09220)"/>
    <property type="match status" value="1"/>
</dbReference>
<accession>A0A6G9Y956</accession>
<evidence type="ECO:0000256" key="1">
    <source>
        <dbReference type="ARBA" id="ARBA00023002"/>
    </source>
</evidence>
<dbReference type="GO" id="GO:0004497">
    <property type="term" value="F:monooxygenase activity"/>
    <property type="evidence" value="ECO:0007669"/>
    <property type="project" value="UniProtKB-KW"/>
</dbReference>
<dbReference type="Pfam" id="PF13738">
    <property type="entry name" value="Pyr_redox_3"/>
    <property type="match status" value="1"/>
</dbReference>
<sequence length="522" mass="58175">MQTESFGEPLDYLVIGAGPGGLQLGQALDAAGHSYRILESGAGPGTFFTTFPRHRTLISINKRHTGSTDPELNMRMDWNSLLSPDPELLFTRYSPEYFPTADDFVRYLADFTDKLGLSVSYRTRVTRIRRAKNGFVATDQHGAEYRARRLVMATGLVPNIPTIPGIEMAEHYATATVDPADFTDQRVLIIGKGNSAFETADNLIASAAVIHVAGRSSVRMAWNTHYVGHLRAVNNNFLDTYQLKSQNALLDGNVVSIDRDDAGYLVHFSFSRADELIKPLRYDRVLVCTGFRFDPSIFDRDCRPRLVIDDRFPELTAAYESVDVPGMYFAGTLVQQRDFKRSTGGFIHGFRYAARALANILGERYHGRAWPRREIAATASALADAVVARVNRSSALWQQFGVIGDVLLFPPDGPAQYLEEVPVDYAHENDYGCDYFTITLEYGPDHDKVDPFDITVRRTAQNAPEQAVDAAYLHPVIRHRGSGAVHHMAENLENEWNDPRAHRAPLTEFFAAILASTAAPSR</sequence>
<dbReference type="RefSeq" id="WP_167472778.1">
    <property type="nucleotide sequence ID" value="NZ_CP046172.1"/>
</dbReference>
<dbReference type="EMBL" id="CP046172">
    <property type="protein sequence ID" value="QIS09708.1"/>
    <property type="molecule type" value="Genomic_DNA"/>
</dbReference>
<organism evidence="2 3">
    <name type="scientific">Nocardia arthritidis</name>
    <dbReference type="NCBI Taxonomy" id="228602"/>
    <lineage>
        <taxon>Bacteria</taxon>
        <taxon>Bacillati</taxon>
        <taxon>Actinomycetota</taxon>
        <taxon>Actinomycetes</taxon>
        <taxon>Mycobacteriales</taxon>
        <taxon>Nocardiaceae</taxon>
        <taxon>Nocardia</taxon>
    </lineage>
</organism>
<dbReference type="PRINTS" id="PR00368">
    <property type="entry name" value="FADPNR"/>
</dbReference>
<dbReference type="GO" id="GO:0036503">
    <property type="term" value="P:ERAD pathway"/>
    <property type="evidence" value="ECO:0007669"/>
    <property type="project" value="TreeGrafter"/>
</dbReference>
<evidence type="ECO:0000313" key="2">
    <source>
        <dbReference type="EMBL" id="QIS09708.1"/>
    </source>
</evidence>
<dbReference type="GO" id="GO:0050660">
    <property type="term" value="F:flavin adenine dinucleotide binding"/>
    <property type="evidence" value="ECO:0007669"/>
    <property type="project" value="TreeGrafter"/>
</dbReference>
<keyword evidence="2" id="KW-0503">Monooxygenase</keyword>
<evidence type="ECO:0000313" key="3">
    <source>
        <dbReference type="Proteomes" id="UP000503540"/>
    </source>
</evidence>
<name>A0A6G9Y956_9NOCA</name>
<dbReference type="Proteomes" id="UP000503540">
    <property type="component" value="Chromosome"/>
</dbReference>
<keyword evidence="1" id="KW-0560">Oxidoreductase</keyword>
<reference evidence="2 3" key="1">
    <citation type="journal article" date="2019" name="ACS Chem. Biol.">
        <title>Identification and Mobilization of a Cryptic Antibiotic Biosynthesis Gene Locus from a Human-Pathogenic Nocardia Isolate.</title>
        <authorList>
            <person name="Herisse M."/>
            <person name="Ishida K."/>
            <person name="Porter J.L."/>
            <person name="Howden B."/>
            <person name="Hertweck C."/>
            <person name="Stinear T.P."/>
            <person name="Pidot S.J."/>
        </authorList>
    </citation>
    <scope>NUCLEOTIDE SEQUENCE [LARGE SCALE GENOMIC DNA]</scope>
    <source>
        <strain evidence="2 3">AUSMDU00012717</strain>
    </source>
</reference>
<dbReference type="PANTHER" id="PTHR43539:SF23">
    <property type="entry name" value="FAD-DEPENDENT OXIDOREDUCTASE DOMAIN-CONTAINING PROTEIN 2"/>
    <property type="match status" value="1"/>
</dbReference>
<dbReference type="PRINTS" id="PR00411">
    <property type="entry name" value="PNDRDTASEI"/>
</dbReference>
<proteinExistence type="predicted"/>
<gene>
    <name evidence="2" type="ORF">F5544_09035</name>
</gene>